<keyword evidence="6" id="KW-1185">Reference proteome</keyword>
<evidence type="ECO:0000256" key="3">
    <source>
        <dbReference type="ARBA" id="ARBA00023242"/>
    </source>
</evidence>
<dbReference type="InterPro" id="IPR050863">
    <property type="entry name" value="CenT-Element_Derived"/>
</dbReference>
<sequence>MPNYTEDDIQNALSAVRSGLSVRKAAAQSGIPRTTIQDRMSGSHTRIDAYEPRQRLSQKDESALVTWIVAQSSLNVPITHRQLYLFVSYILAKGGDHRPLGKNRVKGFIRRHPEISFFSRVQLPAVQGIPARNQYNMDETGVHEGQGTNSLIIGSAEIRVIIRKQPGSRSWTTIIECISADGRTLSPLVIFKGASVQQQWFPDKCDKYHKWHFTTSPNGWTSDEIGLAWLREVFIPETAPTNPKEPRLLIVDGHGSHTTDDFMLECFKNKIYLLFLPEHSSHVLQPLDVGVFSSVKASYRTSIMDLQLSTPLLSINKITFLDCYDKARNTGITKGNILSGWRATGIYPTNMSRPLLSKSLKSATQPLKEITQETPQMCTKQQNDLLQTPQRGSQIFDYIPQLLRPKDIDPTARQLFRKIRKGIDDKNMQLVEAEQKIQSLQRQIDHQKPRKKRKVIHDPNRKFANIKDVEKTRQRLQRRPPGPSIADGVNFESLCNEWKLDS</sequence>
<feature type="domain" description="HTH CENPB-type" evidence="4">
    <location>
        <begin position="48"/>
        <end position="118"/>
    </location>
</feature>
<dbReference type="Pfam" id="PF05225">
    <property type="entry name" value="HTH_psq"/>
    <property type="match status" value="1"/>
</dbReference>
<dbReference type="RefSeq" id="XP_018136000.1">
    <property type="nucleotide sequence ID" value="XM_018289640.1"/>
</dbReference>
<organism evidence="5 6">
    <name type="scientific">Pochonia chlamydosporia 170</name>
    <dbReference type="NCBI Taxonomy" id="1380566"/>
    <lineage>
        <taxon>Eukaryota</taxon>
        <taxon>Fungi</taxon>
        <taxon>Dikarya</taxon>
        <taxon>Ascomycota</taxon>
        <taxon>Pezizomycotina</taxon>
        <taxon>Sordariomycetes</taxon>
        <taxon>Hypocreomycetidae</taxon>
        <taxon>Hypocreales</taxon>
        <taxon>Clavicipitaceae</taxon>
        <taxon>Pochonia</taxon>
    </lineage>
</organism>
<dbReference type="InterPro" id="IPR004875">
    <property type="entry name" value="DDE_SF_endonuclease_dom"/>
</dbReference>
<name>A0A179EX16_METCM</name>
<evidence type="ECO:0000313" key="5">
    <source>
        <dbReference type="EMBL" id="OAQ57711.1"/>
    </source>
</evidence>
<protein>
    <submittedName>
        <fullName evidence="5">Transposase</fullName>
    </submittedName>
</protein>
<accession>A0A179EX16</accession>
<dbReference type="GO" id="GO:0003677">
    <property type="term" value="F:DNA binding"/>
    <property type="evidence" value="ECO:0007669"/>
    <property type="project" value="UniProtKB-KW"/>
</dbReference>
<dbReference type="AlphaFoldDB" id="A0A179EX16"/>
<comment type="subcellular location">
    <subcellularLocation>
        <location evidence="1">Nucleus</location>
    </subcellularLocation>
</comment>
<dbReference type="PANTHER" id="PTHR19303">
    <property type="entry name" value="TRANSPOSON"/>
    <property type="match status" value="1"/>
</dbReference>
<dbReference type="InterPro" id="IPR009057">
    <property type="entry name" value="Homeodomain-like_sf"/>
</dbReference>
<comment type="caution">
    <text evidence="5">The sequence shown here is derived from an EMBL/GenBank/DDBJ whole genome shotgun (WGS) entry which is preliminary data.</text>
</comment>
<evidence type="ECO:0000313" key="6">
    <source>
        <dbReference type="Proteomes" id="UP000078397"/>
    </source>
</evidence>
<evidence type="ECO:0000256" key="2">
    <source>
        <dbReference type="ARBA" id="ARBA00023125"/>
    </source>
</evidence>
<proteinExistence type="predicted"/>
<dbReference type="InterPro" id="IPR006600">
    <property type="entry name" value="HTH_CenpB_DNA-bd_dom"/>
</dbReference>
<dbReference type="PROSITE" id="PS51253">
    <property type="entry name" value="HTH_CENPB"/>
    <property type="match status" value="1"/>
</dbReference>
<dbReference type="Proteomes" id="UP000078397">
    <property type="component" value="Unassembled WGS sequence"/>
</dbReference>
<keyword evidence="2" id="KW-0238">DNA-binding</keyword>
<keyword evidence="3" id="KW-0539">Nucleus</keyword>
<dbReference type="SUPFAM" id="SSF46689">
    <property type="entry name" value="Homeodomain-like"/>
    <property type="match status" value="1"/>
</dbReference>
<dbReference type="KEGG" id="pchm:VFPPC_11457"/>
<gene>
    <name evidence="5" type="ORF">VFPPC_11457</name>
</gene>
<dbReference type="InterPro" id="IPR007889">
    <property type="entry name" value="HTH_Psq"/>
</dbReference>
<dbReference type="GO" id="GO:0005634">
    <property type="term" value="C:nucleus"/>
    <property type="evidence" value="ECO:0007669"/>
    <property type="project" value="UniProtKB-SubCell"/>
</dbReference>
<dbReference type="Gene3D" id="1.10.10.60">
    <property type="entry name" value="Homeodomain-like"/>
    <property type="match status" value="1"/>
</dbReference>
<dbReference type="EMBL" id="LSBJ02000015">
    <property type="protein sequence ID" value="OAQ57711.1"/>
    <property type="molecule type" value="Genomic_DNA"/>
</dbReference>
<dbReference type="PANTHER" id="PTHR19303:SF74">
    <property type="entry name" value="POGO TRANSPOSABLE ELEMENT WITH KRAB DOMAIN"/>
    <property type="match status" value="1"/>
</dbReference>
<evidence type="ECO:0000259" key="4">
    <source>
        <dbReference type="PROSITE" id="PS51253"/>
    </source>
</evidence>
<dbReference type="OrthoDB" id="5396311at2759"/>
<dbReference type="Pfam" id="PF03184">
    <property type="entry name" value="DDE_1"/>
    <property type="match status" value="1"/>
</dbReference>
<reference evidence="5 6" key="1">
    <citation type="journal article" date="2016" name="PLoS Pathog.">
        <title>Biosynthesis of antibiotic leucinostatins in bio-control fungus Purpureocillium lilacinum and their inhibition on phytophthora revealed by genome mining.</title>
        <authorList>
            <person name="Wang G."/>
            <person name="Liu Z."/>
            <person name="Lin R."/>
            <person name="Li E."/>
            <person name="Mao Z."/>
            <person name="Ling J."/>
            <person name="Yang Y."/>
            <person name="Yin W.B."/>
            <person name="Xie B."/>
        </authorList>
    </citation>
    <scope>NUCLEOTIDE SEQUENCE [LARGE SCALE GENOMIC DNA]</scope>
    <source>
        <strain evidence="5">170</strain>
    </source>
</reference>
<evidence type="ECO:0000256" key="1">
    <source>
        <dbReference type="ARBA" id="ARBA00004123"/>
    </source>
</evidence>
<dbReference type="GeneID" id="28853634"/>